<keyword evidence="5" id="KW-0227">DNA damage</keyword>
<evidence type="ECO:0000256" key="19">
    <source>
        <dbReference type="ARBA" id="ARBA00052627"/>
    </source>
</evidence>
<dbReference type="Gene3D" id="2.60.120.590">
    <property type="entry name" value="Alpha-ketoglutarate-dependent dioxygenase AlkB-like"/>
    <property type="match status" value="1"/>
</dbReference>
<comment type="catalytic activity">
    <reaction evidence="13">
        <text>an N(3)-methyl-2'-deoxycytidine in single-stranded DNA + 2-oxoglutarate + O2 = a 2'-deoxycytidine in single-stranded DNA + formaldehyde + succinate + CO2 + H(+)</text>
        <dbReference type="Rhea" id="RHEA:70435"/>
        <dbReference type="Rhea" id="RHEA-COMP:12846"/>
        <dbReference type="Rhea" id="RHEA-COMP:17894"/>
        <dbReference type="ChEBI" id="CHEBI:15378"/>
        <dbReference type="ChEBI" id="CHEBI:15379"/>
        <dbReference type="ChEBI" id="CHEBI:16526"/>
        <dbReference type="ChEBI" id="CHEBI:16810"/>
        <dbReference type="ChEBI" id="CHEBI:16842"/>
        <dbReference type="ChEBI" id="CHEBI:30031"/>
        <dbReference type="ChEBI" id="CHEBI:85452"/>
        <dbReference type="ChEBI" id="CHEBI:139075"/>
    </reaction>
    <physiologicalReaction direction="left-to-right" evidence="13">
        <dbReference type="Rhea" id="RHEA:70436"/>
    </physiologicalReaction>
</comment>
<dbReference type="PROSITE" id="PS51471">
    <property type="entry name" value="FE2OG_OXY"/>
    <property type="match status" value="1"/>
</dbReference>
<dbReference type="FunFam" id="2.60.120.590:FF:000004">
    <property type="entry name" value="DNA oxidative demethylase ALKBH2"/>
    <property type="match status" value="1"/>
</dbReference>
<dbReference type="GO" id="GO:0005654">
    <property type="term" value="C:nucleoplasm"/>
    <property type="evidence" value="ECO:0007669"/>
    <property type="project" value="UniProtKB-SubCell"/>
</dbReference>
<feature type="binding site" evidence="27">
    <location>
        <position position="214"/>
    </location>
    <ligand>
        <name>2-oxoglutarate</name>
        <dbReference type="ChEBI" id="CHEBI:16810"/>
    </ligand>
</feature>
<evidence type="ECO:0000256" key="11">
    <source>
        <dbReference type="ARBA" id="ARBA00023242"/>
    </source>
</evidence>
<evidence type="ECO:0000256" key="23">
    <source>
        <dbReference type="ARBA" id="ARBA00066725"/>
    </source>
</evidence>
<dbReference type="GO" id="GO:0035516">
    <property type="term" value="F:broad specificity oxidative DNA demethylase activity"/>
    <property type="evidence" value="ECO:0007669"/>
    <property type="project" value="UniProtKB-EC"/>
</dbReference>
<dbReference type="PANTHER" id="PTHR31573:SF1">
    <property type="entry name" value="DNA OXIDATIVE DEMETHYLASE ALKBH2"/>
    <property type="match status" value="1"/>
</dbReference>
<evidence type="ECO:0000259" key="28">
    <source>
        <dbReference type="PROSITE" id="PS51471"/>
    </source>
</evidence>
<evidence type="ECO:0000256" key="18">
    <source>
        <dbReference type="ARBA" id="ARBA00052597"/>
    </source>
</evidence>
<comment type="catalytic activity">
    <reaction evidence="20">
        <text>an N(1)-methyl-2'-deoxyadenosine in double-stranded DNA + 2-oxoglutarate + O2 = a 2'-deoxyadenosine in double-stranded DNA + formaldehyde + succinate + CO2 + H(+)</text>
        <dbReference type="Rhea" id="RHEA:70443"/>
        <dbReference type="Rhea" id="RHEA-COMP:14236"/>
        <dbReference type="Rhea" id="RHEA-COMP:17897"/>
        <dbReference type="ChEBI" id="CHEBI:15378"/>
        <dbReference type="ChEBI" id="CHEBI:15379"/>
        <dbReference type="ChEBI" id="CHEBI:16526"/>
        <dbReference type="ChEBI" id="CHEBI:16810"/>
        <dbReference type="ChEBI" id="CHEBI:16842"/>
        <dbReference type="ChEBI" id="CHEBI:30031"/>
        <dbReference type="ChEBI" id="CHEBI:90615"/>
        <dbReference type="ChEBI" id="CHEBI:139096"/>
    </reaction>
    <physiologicalReaction direction="left-to-right" evidence="20">
        <dbReference type="Rhea" id="RHEA:70444"/>
    </physiologicalReaction>
</comment>
<dbReference type="GO" id="GO:0006307">
    <property type="term" value="P:DNA alkylation repair"/>
    <property type="evidence" value="ECO:0007669"/>
    <property type="project" value="UniProtKB-ARBA"/>
</dbReference>
<evidence type="ECO:0000256" key="10">
    <source>
        <dbReference type="ARBA" id="ARBA00023204"/>
    </source>
</evidence>
<comment type="catalytic activity">
    <reaction evidence="21">
        <text>a methylated nucleobase within DNA + 2-oxoglutarate + O2 = a nucleobase within DNA + formaldehyde + succinate + CO2</text>
        <dbReference type="Rhea" id="RHEA:30299"/>
        <dbReference type="Rhea" id="RHEA-COMP:12192"/>
        <dbReference type="Rhea" id="RHEA-COMP:12193"/>
        <dbReference type="ChEBI" id="CHEBI:15379"/>
        <dbReference type="ChEBI" id="CHEBI:16526"/>
        <dbReference type="ChEBI" id="CHEBI:16810"/>
        <dbReference type="ChEBI" id="CHEBI:16842"/>
        <dbReference type="ChEBI" id="CHEBI:30031"/>
        <dbReference type="ChEBI" id="CHEBI:32875"/>
        <dbReference type="ChEBI" id="CHEBI:64428"/>
        <dbReference type="EC" id="1.14.11.33"/>
    </reaction>
    <physiologicalReaction direction="left-to-right" evidence="21">
        <dbReference type="Rhea" id="RHEA:30300"/>
    </physiologicalReaction>
</comment>
<comment type="subcellular location">
    <subcellularLocation>
        <location evidence="2">Nucleus</location>
        <location evidence="2">Nucleolus</location>
    </subcellularLocation>
    <subcellularLocation>
        <location evidence="3">Nucleus</location>
        <location evidence="3">Nucleoplasm</location>
    </subcellularLocation>
</comment>
<feature type="binding site" evidence="27">
    <location>
        <begin position="67"/>
        <end position="69"/>
    </location>
    <ligand>
        <name>substrate</name>
    </ligand>
</feature>
<dbReference type="GO" id="GO:0008198">
    <property type="term" value="F:ferrous iron binding"/>
    <property type="evidence" value="ECO:0007669"/>
    <property type="project" value="TreeGrafter"/>
</dbReference>
<feature type="binding site" evidence="27">
    <location>
        <position position="126"/>
    </location>
    <ligand>
        <name>2-oxoglutarate</name>
        <dbReference type="ChEBI" id="CHEBI:16810"/>
    </ligand>
</feature>
<dbReference type="Pfam" id="PF13532">
    <property type="entry name" value="2OG-FeII_Oxy_2"/>
    <property type="match status" value="1"/>
</dbReference>
<evidence type="ECO:0000256" key="3">
    <source>
        <dbReference type="ARBA" id="ARBA00004642"/>
    </source>
</evidence>
<evidence type="ECO:0000256" key="16">
    <source>
        <dbReference type="ARBA" id="ARBA00051434"/>
    </source>
</evidence>
<dbReference type="Proteomes" id="UP001458880">
    <property type="component" value="Unassembled WGS sequence"/>
</dbReference>
<dbReference type="InterPro" id="IPR027450">
    <property type="entry name" value="AlkB-like"/>
</dbReference>
<evidence type="ECO:0000256" key="14">
    <source>
        <dbReference type="ARBA" id="ARBA00051189"/>
    </source>
</evidence>
<feature type="binding site" evidence="27">
    <location>
        <position position="218"/>
    </location>
    <ligand>
        <name>2-oxoglutarate</name>
        <dbReference type="ChEBI" id="CHEBI:16810"/>
    </ligand>
</feature>
<evidence type="ECO:0000256" key="5">
    <source>
        <dbReference type="ARBA" id="ARBA00022763"/>
    </source>
</evidence>
<feature type="binding site" evidence="27">
    <location>
        <position position="202"/>
    </location>
    <ligand>
        <name>2-oxoglutarate</name>
        <dbReference type="ChEBI" id="CHEBI:16810"/>
    </ligand>
</feature>
<comment type="catalytic activity">
    <reaction evidence="12">
        <text>an N(1)-methyl-2'-deoxyadenosine in single-stranded DNA + 2-oxoglutarate + O2 = a 2'-deoxyadenosine in single-stranded DNA + formaldehyde + succinate + CO2 + H(+)</text>
        <dbReference type="Rhea" id="RHEA:70447"/>
        <dbReference type="Rhea" id="RHEA-COMP:17895"/>
        <dbReference type="Rhea" id="RHEA-COMP:17896"/>
        <dbReference type="ChEBI" id="CHEBI:15378"/>
        <dbReference type="ChEBI" id="CHEBI:15379"/>
        <dbReference type="ChEBI" id="CHEBI:16526"/>
        <dbReference type="ChEBI" id="CHEBI:16810"/>
        <dbReference type="ChEBI" id="CHEBI:16842"/>
        <dbReference type="ChEBI" id="CHEBI:30031"/>
        <dbReference type="ChEBI" id="CHEBI:90615"/>
        <dbReference type="ChEBI" id="CHEBI:139096"/>
    </reaction>
    <physiologicalReaction direction="left-to-right" evidence="12">
        <dbReference type="Rhea" id="RHEA:70448"/>
    </physiologicalReaction>
</comment>
<evidence type="ECO:0000313" key="30">
    <source>
        <dbReference type="Proteomes" id="UP001458880"/>
    </source>
</evidence>
<reference evidence="29 30" key="1">
    <citation type="journal article" date="2024" name="BMC Genomics">
        <title>De novo assembly and annotation of Popillia japonica's genome with initial clues to its potential as an invasive pest.</title>
        <authorList>
            <person name="Cucini C."/>
            <person name="Boschi S."/>
            <person name="Funari R."/>
            <person name="Cardaioli E."/>
            <person name="Iannotti N."/>
            <person name="Marturano G."/>
            <person name="Paoli F."/>
            <person name="Bruttini M."/>
            <person name="Carapelli A."/>
            <person name="Frati F."/>
            <person name="Nardi F."/>
        </authorList>
    </citation>
    <scope>NUCLEOTIDE SEQUENCE [LARGE SCALE GENOMIC DNA]</scope>
    <source>
        <strain evidence="29">DMR45628</strain>
    </source>
</reference>
<keyword evidence="8" id="KW-0560">Oxidoreductase</keyword>
<dbReference type="PANTHER" id="PTHR31573">
    <property type="entry name" value="ALPHA-KETOGLUTARATE-DEPENDENT DIOXYGENASE ALKB HOMOLOG 2"/>
    <property type="match status" value="1"/>
</dbReference>
<dbReference type="InterPro" id="IPR032852">
    <property type="entry name" value="ALKBH2"/>
</dbReference>
<keyword evidence="6" id="KW-0460">Magnesium</keyword>
<evidence type="ECO:0000256" key="7">
    <source>
        <dbReference type="ARBA" id="ARBA00022964"/>
    </source>
</evidence>
<protein>
    <recommendedName>
        <fullName evidence="24">DNA oxidative demethylase ALKBH2</fullName>
        <ecNumber evidence="23">1.14.11.33</ecNumber>
    </recommendedName>
    <alternativeName>
        <fullName evidence="25">Alkylated DNA repair protein alkB homolog 2</fullName>
    </alternativeName>
    <alternativeName>
        <fullName evidence="26">Alpha-ketoglutarate-dependent dioxygenase alkB homolog 2</fullName>
    </alternativeName>
</protein>
<evidence type="ECO:0000256" key="24">
    <source>
        <dbReference type="ARBA" id="ARBA00072134"/>
    </source>
</evidence>
<dbReference type="InterPro" id="IPR037151">
    <property type="entry name" value="AlkB-like_sf"/>
</dbReference>
<keyword evidence="30" id="KW-1185">Reference proteome</keyword>
<evidence type="ECO:0000256" key="6">
    <source>
        <dbReference type="ARBA" id="ARBA00022842"/>
    </source>
</evidence>
<evidence type="ECO:0000256" key="22">
    <source>
        <dbReference type="ARBA" id="ARBA00062909"/>
    </source>
</evidence>
<feature type="binding site" evidence="27">
    <location>
        <position position="136"/>
    </location>
    <ligand>
        <name>2-oxoglutarate</name>
        <dbReference type="ChEBI" id="CHEBI:16810"/>
    </ligand>
</feature>
<proteinExistence type="predicted"/>
<evidence type="ECO:0000256" key="12">
    <source>
        <dbReference type="ARBA" id="ARBA00051010"/>
    </source>
</evidence>
<organism evidence="29 30">
    <name type="scientific">Popillia japonica</name>
    <name type="common">Japanese beetle</name>
    <dbReference type="NCBI Taxonomy" id="7064"/>
    <lineage>
        <taxon>Eukaryota</taxon>
        <taxon>Metazoa</taxon>
        <taxon>Ecdysozoa</taxon>
        <taxon>Arthropoda</taxon>
        <taxon>Hexapoda</taxon>
        <taxon>Insecta</taxon>
        <taxon>Pterygota</taxon>
        <taxon>Neoptera</taxon>
        <taxon>Endopterygota</taxon>
        <taxon>Coleoptera</taxon>
        <taxon>Polyphaga</taxon>
        <taxon>Scarabaeiformia</taxon>
        <taxon>Scarabaeidae</taxon>
        <taxon>Rutelinae</taxon>
        <taxon>Popillia</taxon>
    </lineage>
</organism>
<evidence type="ECO:0000256" key="20">
    <source>
        <dbReference type="ARBA" id="ARBA00052800"/>
    </source>
</evidence>
<sequence length="224" mass="25967">MKRRKIDLEEAIQDVARKKVEWRKTAAEGLDVDYALLLPRSLADELMSRLQQEVEYFDGELSKVKVFDKWHQIPRQQVAYGDDGMSYKFSGITAPAKPWLPSLRAVRDLISEITGTYFNFVLINRYRNGSDHIGEHRDNEADLDHNSPIASLSLGQQRTFILKHADVRKKGDKKRNIPLIKFELQHGSLLMMNPPTNKFWYHSVPPRKNAPGVRINLTFRKLLK</sequence>
<dbReference type="InterPro" id="IPR005123">
    <property type="entry name" value="Oxoglu/Fe-dep_dioxygenase_dom"/>
</dbReference>
<comment type="catalytic activity">
    <reaction evidence="14">
        <text>a 1,N(6)-etheno-2'-deoxyadenosine in single-stranded DNA + 2-oxoglutarate + O2 + H2O = a 2'-deoxyadenosine in single-stranded DNA + glyoxal + succinate + CO2</text>
        <dbReference type="Rhea" id="RHEA:70459"/>
        <dbReference type="Rhea" id="RHEA-COMP:17896"/>
        <dbReference type="Rhea" id="RHEA-COMP:17904"/>
        <dbReference type="ChEBI" id="CHEBI:15377"/>
        <dbReference type="ChEBI" id="CHEBI:15379"/>
        <dbReference type="ChEBI" id="CHEBI:16526"/>
        <dbReference type="ChEBI" id="CHEBI:16810"/>
        <dbReference type="ChEBI" id="CHEBI:30031"/>
        <dbReference type="ChEBI" id="CHEBI:34779"/>
        <dbReference type="ChEBI" id="CHEBI:90615"/>
        <dbReference type="ChEBI" id="CHEBI:189583"/>
    </reaction>
    <physiologicalReaction direction="left-to-right" evidence="14">
        <dbReference type="Rhea" id="RHEA:70460"/>
    </physiologicalReaction>
</comment>
<evidence type="ECO:0000256" key="15">
    <source>
        <dbReference type="ARBA" id="ARBA00051376"/>
    </source>
</evidence>
<feature type="binding site" evidence="27">
    <location>
        <begin position="87"/>
        <end position="89"/>
    </location>
    <ligand>
        <name>substrate</name>
    </ligand>
</feature>
<dbReference type="GO" id="GO:0051747">
    <property type="term" value="F:cytosine C-5 DNA demethylase activity"/>
    <property type="evidence" value="ECO:0007669"/>
    <property type="project" value="UniProtKB-ARBA"/>
</dbReference>
<feature type="binding site" evidence="27">
    <location>
        <position position="124"/>
    </location>
    <ligand>
        <name>2-oxoglutarate</name>
        <dbReference type="ChEBI" id="CHEBI:16810"/>
    </ligand>
</feature>
<evidence type="ECO:0000256" key="13">
    <source>
        <dbReference type="ARBA" id="ARBA00051165"/>
    </source>
</evidence>
<dbReference type="EMBL" id="JASPKY010000036">
    <property type="protein sequence ID" value="KAK9746905.1"/>
    <property type="molecule type" value="Genomic_DNA"/>
</dbReference>
<accession>A0AAW1MH91</accession>
<evidence type="ECO:0000256" key="26">
    <source>
        <dbReference type="ARBA" id="ARBA00081727"/>
    </source>
</evidence>
<feature type="binding site" evidence="27">
    <location>
        <position position="220"/>
    </location>
    <ligand>
        <name>2-oxoglutarate</name>
        <dbReference type="ChEBI" id="CHEBI:16810"/>
    </ligand>
</feature>
<dbReference type="AlphaFoldDB" id="A0AAW1MH91"/>
<keyword evidence="4" id="KW-0479">Metal-binding</keyword>
<feature type="domain" description="Fe2OG dioxygenase" evidence="28">
    <location>
        <begin position="117"/>
        <end position="223"/>
    </location>
</feature>
<comment type="catalytic activity">
    <reaction evidence="19">
        <text>a 1,N(6)-etheno-2'-deoxyadenosine in double-stranded DNA + 2-oxoglutarate + O2 + H2O = a 2'-deoxyadenosine in double-stranded DNA + glyoxal + succinate + CO2</text>
        <dbReference type="Rhea" id="RHEA:70463"/>
        <dbReference type="Rhea" id="RHEA-COMP:17897"/>
        <dbReference type="Rhea" id="RHEA-COMP:17903"/>
        <dbReference type="ChEBI" id="CHEBI:15377"/>
        <dbReference type="ChEBI" id="CHEBI:15379"/>
        <dbReference type="ChEBI" id="CHEBI:16526"/>
        <dbReference type="ChEBI" id="CHEBI:16810"/>
        <dbReference type="ChEBI" id="CHEBI:30031"/>
        <dbReference type="ChEBI" id="CHEBI:34779"/>
        <dbReference type="ChEBI" id="CHEBI:90615"/>
        <dbReference type="ChEBI" id="CHEBI:189583"/>
    </reaction>
    <physiologicalReaction direction="left-to-right" evidence="19">
        <dbReference type="Rhea" id="RHEA:70464"/>
    </physiologicalReaction>
</comment>
<evidence type="ECO:0000256" key="1">
    <source>
        <dbReference type="ARBA" id="ARBA00001954"/>
    </source>
</evidence>
<evidence type="ECO:0000313" key="29">
    <source>
        <dbReference type="EMBL" id="KAK9746905.1"/>
    </source>
</evidence>
<comment type="catalytic activity">
    <reaction evidence="17">
        <text>a 1,N(2)-etheno-2'-deoxyguanosine in double-stranded DNA + 2-oxoglutarate + O2 + H2O = a 2'-deoxyguanosine in double-stranded DNA + glyoxal + succinate + CO2</text>
        <dbReference type="Rhea" id="RHEA:70487"/>
        <dbReference type="Rhea" id="RHEA-COMP:17910"/>
        <dbReference type="Rhea" id="RHEA-COMP:17912"/>
        <dbReference type="ChEBI" id="CHEBI:15377"/>
        <dbReference type="ChEBI" id="CHEBI:15379"/>
        <dbReference type="ChEBI" id="CHEBI:16526"/>
        <dbReference type="ChEBI" id="CHEBI:16810"/>
        <dbReference type="ChEBI" id="CHEBI:30031"/>
        <dbReference type="ChEBI" id="CHEBI:34779"/>
        <dbReference type="ChEBI" id="CHEBI:85445"/>
        <dbReference type="ChEBI" id="CHEBI:189586"/>
    </reaction>
    <physiologicalReaction direction="left-to-right" evidence="17">
        <dbReference type="Rhea" id="RHEA:70488"/>
    </physiologicalReaction>
</comment>
<evidence type="ECO:0000256" key="4">
    <source>
        <dbReference type="ARBA" id="ARBA00022723"/>
    </source>
</evidence>
<dbReference type="EC" id="1.14.11.33" evidence="23"/>
<keyword evidence="11" id="KW-0539">Nucleus</keyword>
<keyword evidence="9" id="KW-0408">Iron</keyword>
<dbReference type="SUPFAM" id="SSF51197">
    <property type="entry name" value="Clavaminate synthase-like"/>
    <property type="match status" value="1"/>
</dbReference>
<evidence type="ECO:0000256" key="25">
    <source>
        <dbReference type="ARBA" id="ARBA00077989"/>
    </source>
</evidence>
<evidence type="ECO:0000256" key="9">
    <source>
        <dbReference type="ARBA" id="ARBA00023004"/>
    </source>
</evidence>
<keyword evidence="7" id="KW-0223">Dioxygenase</keyword>
<evidence type="ECO:0000256" key="2">
    <source>
        <dbReference type="ARBA" id="ARBA00004604"/>
    </source>
</evidence>
<comment type="catalytic activity">
    <reaction evidence="18">
        <text>a 3,N(4)-etheno-2'-deoxycytidine in single-stranded DNA + 2-oxoglutarate + O2 + H2O = a 2'-deoxycytidine in single-stranded DNA + glyoxal + succinate + CO2</text>
        <dbReference type="Rhea" id="RHEA:70471"/>
        <dbReference type="Rhea" id="RHEA-COMP:12846"/>
        <dbReference type="Rhea" id="RHEA-COMP:17906"/>
        <dbReference type="ChEBI" id="CHEBI:15377"/>
        <dbReference type="ChEBI" id="CHEBI:15379"/>
        <dbReference type="ChEBI" id="CHEBI:16526"/>
        <dbReference type="ChEBI" id="CHEBI:16810"/>
        <dbReference type="ChEBI" id="CHEBI:30031"/>
        <dbReference type="ChEBI" id="CHEBI:34779"/>
        <dbReference type="ChEBI" id="CHEBI:85452"/>
        <dbReference type="ChEBI" id="CHEBI:189585"/>
    </reaction>
    <physiologicalReaction direction="left-to-right" evidence="18">
        <dbReference type="Rhea" id="RHEA:70472"/>
    </physiologicalReaction>
</comment>
<comment type="catalytic activity">
    <reaction evidence="15">
        <text>an N(3)-methyl-2'-deoxycytidine in double-stranded DNA + 2-oxoglutarate + O2 = a 2'-deoxycytidine in double-stranded DNA + formaldehyde + succinate + CO2 + H(+)</text>
        <dbReference type="Rhea" id="RHEA:70439"/>
        <dbReference type="Rhea" id="RHEA-COMP:14237"/>
        <dbReference type="Rhea" id="RHEA-COMP:17070"/>
        <dbReference type="ChEBI" id="CHEBI:15378"/>
        <dbReference type="ChEBI" id="CHEBI:15379"/>
        <dbReference type="ChEBI" id="CHEBI:16526"/>
        <dbReference type="ChEBI" id="CHEBI:16810"/>
        <dbReference type="ChEBI" id="CHEBI:16842"/>
        <dbReference type="ChEBI" id="CHEBI:30031"/>
        <dbReference type="ChEBI" id="CHEBI:85452"/>
        <dbReference type="ChEBI" id="CHEBI:139075"/>
    </reaction>
    <physiologicalReaction direction="left-to-right" evidence="15">
        <dbReference type="Rhea" id="RHEA:70440"/>
    </physiologicalReaction>
</comment>
<evidence type="ECO:0000256" key="21">
    <source>
        <dbReference type="ARBA" id="ARBA00053025"/>
    </source>
</evidence>
<gene>
    <name evidence="29" type="ORF">QE152_g5797</name>
</gene>
<evidence type="ECO:0000256" key="17">
    <source>
        <dbReference type="ARBA" id="ARBA00051755"/>
    </source>
</evidence>
<name>A0AAW1MH91_POPJA</name>
<evidence type="ECO:0000256" key="8">
    <source>
        <dbReference type="ARBA" id="ARBA00023002"/>
    </source>
</evidence>
<comment type="cofactor">
    <cofactor evidence="1">
        <name>Fe(2+)</name>
        <dbReference type="ChEBI" id="CHEBI:29033"/>
    </cofactor>
</comment>
<keyword evidence="10" id="KW-0234">DNA repair</keyword>
<comment type="catalytic activity">
    <reaction evidence="16">
        <text>a 3,N(4)-etheno-2'-deoxycytidine in double-stranded DNA + 2-oxoglutarate + O2 + H2O = a 2'-deoxycytidine in double-stranded DNA + glyoxal + succinate + CO2</text>
        <dbReference type="Rhea" id="RHEA:70467"/>
        <dbReference type="Rhea" id="RHEA-COMP:17070"/>
        <dbReference type="Rhea" id="RHEA-COMP:17905"/>
        <dbReference type="ChEBI" id="CHEBI:15377"/>
        <dbReference type="ChEBI" id="CHEBI:15379"/>
        <dbReference type="ChEBI" id="CHEBI:16526"/>
        <dbReference type="ChEBI" id="CHEBI:16810"/>
        <dbReference type="ChEBI" id="CHEBI:30031"/>
        <dbReference type="ChEBI" id="CHEBI:34779"/>
        <dbReference type="ChEBI" id="CHEBI:85452"/>
        <dbReference type="ChEBI" id="CHEBI:189585"/>
    </reaction>
    <physiologicalReaction direction="left-to-right" evidence="16">
        <dbReference type="Rhea" id="RHEA:70468"/>
    </physiologicalReaction>
</comment>
<comment type="caution">
    <text evidence="29">The sequence shown here is derived from an EMBL/GenBank/DDBJ whole genome shotgun (WGS) entry which is preliminary data.</text>
</comment>
<evidence type="ECO:0000256" key="27">
    <source>
        <dbReference type="PIRSR" id="PIRSR632852-1"/>
    </source>
</evidence>
<dbReference type="GO" id="GO:0005730">
    <property type="term" value="C:nucleolus"/>
    <property type="evidence" value="ECO:0007669"/>
    <property type="project" value="UniProtKB-SubCell"/>
</dbReference>
<comment type="subunit">
    <text evidence="22">Interacts with PCNA homotrimer; this interaction is enhanced during the S-phase of the cell cycle. Interacts with nucleolar proteins NCL, UBTF and NPM1. Interacts with XRCC5-XRCC6 heterodimer.</text>
</comment>